<evidence type="ECO:0000313" key="2">
    <source>
        <dbReference type="EMBL" id="QJA58919.1"/>
    </source>
</evidence>
<dbReference type="EMBL" id="MT144063">
    <property type="protein sequence ID" value="QJA47919.1"/>
    <property type="molecule type" value="Genomic_DNA"/>
</dbReference>
<proteinExistence type="predicted"/>
<dbReference type="EMBL" id="MT144672">
    <property type="protein sequence ID" value="QJH97060.1"/>
    <property type="molecule type" value="Genomic_DNA"/>
</dbReference>
<evidence type="ECO:0000313" key="1">
    <source>
        <dbReference type="EMBL" id="QJA47919.1"/>
    </source>
</evidence>
<dbReference type="EMBL" id="MT141346">
    <property type="protein sequence ID" value="QJA58919.1"/>
    <property type="molecule type" value="Genomic_DNA"/>
</dbReference>
<name>A0A6H1ZKD4_9ZZZZ</name>
<organism evidence="1">
    <name type="scientific">viral metagenome</name>
    <dbReference type="NCBI Taxonomy" id="1070528"/>
    <lineage>
        <taxon>unclassified sequences</taxon>
        <taxon>metagenomes</taxon>
        <taxon>organismal metagenomes</taxon>
    </lineage>
</organism>
<evidence type="ECO:0000313" key="3">
    <source>
        <dbReference type="EMBL" id="QJH97060.1"/>
    </source>
</evidence>
<protein>
    <submittedName>
        <fullName evidence="1">Uncharacterized protein</fullName>
    </submittedName>
</protein>
<gene>
    <name evidence="2" type="ORF">MM415B01383_0015</name>
    <name evidence="1" type="ORF">TM448A00757_0007</name>
    <name evidence="3" type="ORF">TM448B00909_0007</name>
</gene>
<dbReference type="AlphaFoldDB" id="A0A6H1ZKD4"/>
<reference evidence="1" key="1">
    <citation type="submission" date="2020-03" db="EMBL/GenBank/DDBJ databases">
        <title>The deep terrestrial virosphere.</title>
        <authorList>
            <person name="Holmfeldt K."/>
            <person name="Nilsson E."/>
            <person name="Simone D."/>
            <person name="Lopez-Fernandez M."/>
            <person name="Wu X."/>
            <person name="de Brujin I."/>
            <person name="Lundin D."/>
            <person name="Andersson A."/>
            <person name="Bertilsson S."/>
            <person name="Dopson M."/>
        </authorList>
    </citation>
    <scope>NUCLEOTIDE SEQUENCE</scope>
    <source>
        <strain evidence="2">MM415B01383</strain>
        <strain evidence="1">TM448A00757</strain>
        <strain evidence="3">TM448B00909</strain>
    </source>
</reference>
<accession>A0A6H1ZKD4</accession>
<sequence>MQLLRNSQDAIGGRKVASSEIACRLMLRDVVHSLHNAGFPDGKGDPRIRLANALMELGVWLQEGCQEDSMLQGIWLPRVLEHAEDESLPVSVCERVVGAATRGDLMQIDALAEYLVSDCIRSTSVAQ</sequence>